<gene>
    <name evidence="2" type="ORF">Tci_852831</name>
</gene>
<dbReference type="InterPro" id="IPR043502">
    <property type="entry name" value="DNA/RNA_pol_sf"/>
</dbReference>
<reference evidence="2" key="1">
    <citation type="journal article" date="2019" name="Sci. Rep.">
        <title>Draft genome of Tanacetum cinerariifolium, the natural source of mosquito coil.</title>
        <authorList>
            <person name="Yamashiro T."/>
            <person name="Shiraishi A."/>
            <person name="Satake H."/>
            <person name="Nakayama K."/>
        </authorList>
    </citation>
    <scope>NUCLEOTIDE SEQUENCE</scope>
</reference>
<keyword evidence="1" id="KW-0732">Signal</keyword>
<keyword evidence="2" id="KW-0695">RNA-directed DNA polymerase</keyword>
<sequence length="88" mass="10207">MTFHLLHLELVVFILILQRSKPLRVGLHQRRQRRVFPEELPGLPPLRQVEFRIDLMSGAAPVARAPHRLAPSEMRELSVQLQELLEKG</sequence>
<dbReference type="Gene3D" id="3.10.10.10">
    <property type="entry name" value="HIV Type 1 Reverse Transcriptase, subunit A, domain 1"/>
    <property type="match status" value="1"/>
</dbReference>
<keyword evidence="2" id="KW-0808">Transferase</keyword>
<dbReference type="SUPFAM" id="SSF56672">
    <property type="entry name" value="DNA/RNA polymerases"/>
    <property type="match status" value="1"/>
</dbReference>
<dbReference type="PANTHER" id="PTHR15503:SF45">
    <property type="entry name" value="RNA-DIRECTED DNA POLYMERASE HOMOLOG"/>
    <property type="match status" value="1"/>
</dbReference>
<evidence type="ECO:0000313" key="2">
    <source>
        <dbReference type="EMBL" id="GFC80861.1"/>
    </source>
</evidence>
<organism evidence="2">
    <name type="scientific">Tanacetum cinerariifolium</name>
    <name type="common">Dalmatian daisy</name>
    <name type="synonym">Chrysanthemum cinerariifolium</name>
    <dbReference type="NCBI Taxonomy" id="118510"/>
    <lineage>
        <taxon>Eukaryota</taxon>
        <taxon>Viridiplantae</taxon>
        <taxon>Streptophyta</taxon>
        <taxon>Embryophyta</taxon>
        <taxon>Tracheophyta</taxon>
        <taxon>Spermatophyta</taxon>
        <taxon>Magnoliopsida</taxon>
        <taxon>eudicotyledons</taxon>
        <taxon>Gunneridae</taxon>
        <taxon>Pentapetalae</taxon>
        <taxon>asterids</taxon>
        <taxon>campanulids</taxon>
        <taxon>Asterales</taxon>
        <taxon>Asteraceae</taxon>
        <taxon>Asteroideae</taxon>
        <taxon>Anthemideae</taxon>
        <taxon>Anthemidinae</taxon>
        <taxon>Tanacetum</taxon>
    </lineage>
</organism>
<feature type="chain" id="PRO_5025656718" evidence="1">
    <location>
        <begin position="23"/>
        <end position="88"/>
    </location>
</feature>
<dbReference type="GO" id="GO:0003964">
    <property type="term" value="F:RNA-directed DNA polymerase activity"/>
    <property type="evidence" value="ECO:0007669"/>
    <property type="project" value="UniProtKB-KW"/>
</dbReference>
<feature type="signal peptide" evidence="1">
    <location>
        <begin position="1"/>
        <end position="22"/>
    </location>
</feature>
<evidence type="ECO:0000256" key="1">
    <source>
        <dbReference type="SAM" id="SignalP"/>
    </source>
</evidence>
<keyword evidence="2" id="KW-0548">Nucleotidyltransferase</keyword>
<dbReference type="EMBL" id="BKCJ011077098">
    <property type="protein sequence ID" value="GFC80861.1"/>
    <property type="molecule type" value="Genomic_DNA"/>
</dbReference>
<proteinExistence type="predicted"/>
<dbReference type="PANTHER" id="PTHR15503">
    <property type="entry name" value="LDOC1 RELATED"/>
    <property type="match status" value="1"/>
</dbReference>
<dbReference type="InterPro" id="IPR032567">
    <property type="entry name" value="RTL1-rel"/>
</dbReference>
<comment type="caution">
    <text evidence="2">The sequence shown here is derived from an EMBL/GenBank/DDBJ whole genome shotgun (WGS) entry which is preliminary data.</text>
</comment>
<protein>
    <submittedName>
        <fullName evidence="2">Putative reverse transcriptase domain-containing protein</fullName>
    </submittedName>
</protein>
<accession>A0A699RE71</accession>
<dbReference type="AlphaFoldDB" id="A0A699RE71"/>
<feature type="non-terminal residue" evidence="2">
    <location>
        <position position="88"/>
    </location>
</feature>
<name>A0A699RE71_TANCI</name>